<dbReference type="Proteomes" id="UP001056120">
    <property type="component" value="Linkage Group LG19"/>
</dbReference>
<accession>A0ACB9DBS5</accession>
<reference evidence="2" key="1">
    <citation type="journal article" date="2022" name="Mol. Ecol. Resour.">
        <title>The genomes of chicory, endive, great burdock and yacon provide insights into Asteraceae palaeo-polyploidization history and plant inulin production.</title>
        <authorList>
            <person name="Fan W."/>
            <person name="Wang S."/>
            <person name="Wang H."/>
            <person name="Wang A."/>
            <person name="Jiang F."/>
            <person name="Liu H."/>
            <person name="Zhao H."/>
            <person name="Xu D."/>
            <person name="Zhang Y."/>
        </authorList>
    </citation>
    <scope>NUCLEOTIDE SEQUENCE [LARGE SCALE GENOMIC DNA]</scope>
    <source>
        <strain evidence="2">cv. Yunnan</strain>
    </source>
</reference>
<protein>
    <submittedName>
        <fullName evidence="1">Uncharacterized protein</fullName>
    </submittedName>
</protein>
<sequence length="858" mass="99010">MSGDLLVSPADVNKNLARYKRWNEIPYYHFWNACIQRQLLVLHLASKTLNPLPVESKILNCRRRWRIDQIRCVLTLSFDFIHNVKARHVCSFLGAIKVSHFEIACRALGGEPSVPLFRQFFRLARSGDWYTVENRSPAHAVPFKMPWRQPDDESLNDVDPHYEKFDTDLYGLLVKHPTPLQCFPEHILIMAGLSRNWAYVNAEPILKDGDEEKSLVKYMENKGVGAVKLTSHFLAKHENNILDRTQGICYEGGPSRERMIETEMVVKENVSETPFEPEVSASPSKKRKNVLVVSSIGNIVVEALKSAGMRSAKRRRKKIVFSESGESADETAPKSVPELVAGWYERKTKREVRLRDWISRYRMRMTLQHRKIEKLTKKSSTPAKGRKMVAKKTIKVVEALQKELKDARVEGEERLKVEREMVERLNGELEVERHEKLWLQKSLERVSSERQWLIQEGFESVINRLHRSQEYLKPLGAVMSKLWSSGAHDGVVEGYACCKAGLALEHLGLYKPNAEEELRKAADELEHMRFPYVVALSQSTEGTLDDLKALEPEGTNDEEEEVAGGDQSDRSNRLLWKSIRVDFHWSKLTSLSFILSIELQCSESRHLKTWRCIEKLVGSVPGLLKWHERKTKREARLRDRVSRYRAKNVKLVKKVRKLKNMRRLTIDQGREAVAENTVDHAKVVEALQKELEDARAEGEERLKVEREMVEKLNRELEAERRERVLLDKSLERVSYERRWLIEEGFEYVINRLHRSREYLEPLGVVQSKLWSSGAHDGVVEGYEFCKAGVDLEDVGVYKPKAEEELRKAADELEHMRFPYVVALSQCSEGTLDELKALEPIEMDEDEVAGGGDQTSREV</sequence>
<comment type="caution">
    <text evidence="1">The sequence shown here is derived from an EMBL/GenBank/DDBJ whole genome shotgun (WGS) entry which is preliminary data.</text>
</comment>
<evidence type="ECO:0000313" key="1">
    <source>
        <dbReference type="EMBL" id="KAI3743916.1"/>
    </source>
</evidence>
<dbReference type="EMBL" id="CM042036">
    <property type="protein sequence ID" value="KAI3743916.1"/>
    <property type="molecule type" value="Genomic_DNA"/>
</dbReference>
<keyword evidence="2" id="KW-1185">Reference proteome</keyword>
<proteinExistence type="predicted"/>
<evidence type="ECO:0000313" key="2">
    <source>
        <dbReference type="Proteomes" id="UP001056120"/>
    </source>
</evidence>
<name>A0ACB9DBS5_9ASTR</name>
<gene>
    <name evidence="1" type="ORF">L1987_56986</name>
</gene>
<reference evidence="1 2" key="2">
    <citation type="journal article" date="2022" name="Mol. Ecol. Resour.">
        <title>The genomes of chicory, endive, great burdock and yacon provide insights into Asteraceae paleo-polyploidization history and plant inulin production.</title>
        <authorList>
            <person name="Fan W."/>
            <person name="Wang S."/>
            <person name="Wang H."/>
            <person name="Wang A."/>
            <person name="Jiang F."/>
            <person name="Liu H."/>
            <person name="Zhao H."/>
            <person name="Xu D."/>
            <person name="Zhang Y."/>
        </authorList>
    </citation>
    <scope>NUCLEOTIDE SEQUENCE [LARGE SCALE GENOMIC DNA]</scope>
    <source>
        <strain evidence="2">cv. Yunnan</strain>
        <tissue evidence="1">Leaves</tissue>
    </source>
</reference>
<organism evidence="1 2">
    <name type="scientific">Smallanthus sonchifolius</name>
    <dbReference type="NCBI Taxonomy" id="185202"/>
    <lineage>
        <taxon>Eukaryota</taxon>
        <taxon>Viridiplantae</taxon>
        <taxon>Streptophyta</taxon>
        <taxon>Embryophyta</taxon>
        <taxon>Tracheophyta</taxon>
        <taxon>Spermatophyta</taxon>
        <taxon>Magnoliopsida</taxon>
        <taxon>eudicotyledons</taxon>
        <taxon>Gunneridae</taxon>
        <taxon>Pentapetalae</taxon>
        <taxon>asterids</taxon>
        <taxon>campanulids</taxon>
        <taxon>Asterales</taxon>
        <taxon>Asteraceae</taxon>
        <taxon>Asteroideae</taxon>
        <taxon>Heliantheae alliance</taxon>
        <taxon>Millerieae</taxon>
        <taxon>Smallanthus</taxon>
    </lineage>
</organism>